<reference evidence="2" key="1">
    <citation type="submission" date="2018-05" db="EMBL/GenBank/DDBJ databases">
        <authorList>
            <person name="Lanie J.A."/>
            <person name="Ng W.-L."/>
            <person name="Kazmierczak K.M."/>
            <person name="Andrzejewski T.M."/>
            <person name="Davidsen T.M."/>
            <person name="Wayne K.J."/>
            <person name="Tettelin H."/>
            <person name="Glass J.I."/>
            <person name="Rusch D."/>
            <person name="Podicherti R."/>
            <person name="Tsui H.-C.T."/>
            <person name="Winkler M.E."/>
        </authorList>
    </citation>
    <scope>NUCLEOTIDE SEQUENCE</scope>
</reference>
<protein>
    <submittedName>
        <fullName evidence="2">Uncharacterized protein</fullName>
    </submittedName>
</protein>
<evidence type="ECO:0000313" key="2">
    <source>
        <dbReference type="EMBL" id="SVA73596.1"/>
    </source>
</evidence>
<proteinExistence type="predicted"/>
<accession>A0A381Y908</accession>
<gene>
    <name evidence="2" type="ORF">METZ01_LOCUS126450</name>
</gene>
<evidence type="ECO:0000256" key="1">
    <source>
        <dbReference type="SAM" id="MobiDB-lite"/>
    </source>
</evidence>
<dbReference type="AlphaFoldDB" id="A0A381Y908"/>
<sequence>MMDPTNPYTVGYYDTYPGPHNARPARGNSVYTWGVYQGAWGVDVRNADGLIVISDGVTGFWLVKMDGFEGWDGNDWGVPNNSSAQDWENGPDGVQRRIS</sequence>
<dbReference type="EMBL" id="UINC01017681">
    <property type="protein sequence ID" value="SVA73596.1"/>
    <property type="molecule type" value="Genomic_DNA"/>
</dbReference>
<name>A0A381Y908_9ZZZZ</name>
<feature type="region of interest" description="Disordered" evidence="1">
    <location>
        <begin position="74"/>
        <end position="99"/>
    </location>
</feature>
<organism evidence="2">
    <name type="scientific">marine metagenome</name>
    <dbReference type="NCBI Taxonomy" id="408172"/>
    <lineage>
        <taxon>unclassified sequences</taxon>
        <taxon>metagenomes</taxon>
        <taxon>ecological metagenomes</taxon>
    </lineage>
</organism>